<feature type="domain" description="TonB-dependent receptor-like beta-barrel" evidence="10">
    <location>
        <begin position="8"/>
        <end position="132"/>
    </location>
</feature>
<keyword evidence="5" id="KW-0732">Signal</keyword>
<name>A0A917HCW2_9SPHI</name>
<evidence type="ECO:0000256" key="2">
    <source>
        <dbReference type="ARBA" id="ARBA00022448"/>
    </source>
</evidence>
<sequence>MLMVNNVQYDEDADMWLNQLQNAGDREYMGFEVAANYHIIPTFIIGSNDTFIKRNNISNPEIYLVDVPRHKLMLMAGYDLNDRFRVQTNMEHNANRYSTPYGTGSPGFPLFNASVGIKVWKWFSIEGGVNNIFDKNFTLTEGFYEPERVFYSNLVYKR</sequence>
<evidence type="ECO:0000256" key="3">
    <source>
        <dbReference type="ARBA" id="ARBA00022452"/>
    </source>
</evidence>
<evidence type="ECO:0000256" key="4">
    <source>
        <dbReference type="ARBA" id="ARBA00022692"/>
    </source>
</evidence>
<evidence type="ECO:0000256" key="8">
    <source>
        <dbReference type="ARBA" id="ARBA00023170"/>
    </source>
</evidence>
<accession>A0A917HCW2</accession>
<dbReference type="GO" id="GO:0009279">
    <property type="term" value="C:cell outer membrane"/>
    <property type="evidence" value="ECO:0007669"/>
    <property type="project" value="UniProtKB-SubCell"/>
</dbReference>
<dbReference type="PANTHER" id="PTHR30069:SF29">
    <property type="entry name" value="HEMOGLOBIN AND HEMOGLOBIN-HAPTOGLOBIN-BINDING PROTEIN 1-RELATED"/>
    <property type="match status" value="1"/>
</dbReference>
<keyword evidence="3" id="KW-1134">Transmembrane beta strand</keyword>
<dbReference type="InterPro" id="IPR039426">
    <property type="entry name" value="TonB-dep_rcpt-like"/>
</dbReference>
<gene>
    <name evidence="11" type="ORF">GCM10007415_03090</name>
</gene>
<keyword evidence="12" id="KW-1185">Reference proteome</keyword>
<comment type="caution">
    <text evidence="11">The sequence shown here is derived from an EMBL/GenBank/DDBJ whole genome shotgun (WGS) entry which is preliminary data.</text>
</comment>
<evidence type="ECO:0000256" key="9">
    <source>
        <dbReference type="ARBA" id="ARBA00023237"/>
    </source>
</evidence>
<evidence type="ECO:0000256" key="5">
    <source>
        <dbReference type="ARBA" id="ARBA00022729"/>
    </source>
</evidence>
<reference evidence="11" key="1">
    <citation type="journal article" date="2014" name="Int. J. Syst. Evol. Microbiol.">
        <title>Complete genome sequence of Corynebacterium casei LMG S-19264T (=DSM 44701T), isolated from a smear-ripened cheese.</title>
        <authorList>
            <consortium name="US DOE Joint Genome Institute (JGI-PGF)"/>
            <person name="Walter F."/>
            <person name="Albersmeier A."/>
            <person name="Kalinowski J."/>
            <person name="Ruckert C."/>
        </authorList>
    </citation>
    <scope>NUCLEOTIDE SEQUENCE</scope>
    <source>
        <strain evidence="11">CGMCC 1.12195</strain>
    </source>
</reference>
<keyword evidence="7" id="KW-0472">Membrane</keyword>
<dbReference type="PANTHER" id="PTHR30069">
    <property type="entry name" value="TONB-DEPENDENT OUTER MEMBRANE RECEPTOR"/>
    <property type="match status" value="1"/>
</dbReference>
<keyword evidence="9" id="KW-0998">Cell outer membrane</keyword>
<comment type="subcellular location">
    <subcellularLocation>
        <location evidence="1">Cell outer membrane</location>
        <topology evidence="1">Multi-pass membrane protein</topology>
    </subcellularLocation>
</comment>
<keyword evidence="2" id="KW-0813">Transport</keyword>
<reference evidence="11" key="2">
    <citation type="submission" date="2020-09" db="EMBL/GenBank/DDBJ databases">
        <authorList>
            <person name="Sun Q."/>
            <person name="Zhou Y."/>
        </authorList>
    </citation>
    <scope>NUCLEOTIDE SEQUENCE</scope>
    <source>
        <strain evidence="11">CGMCC 1.12195</strain>
    </source>
</reference>
<keyword evidence="6" id="KW-0798">TonB box</keyword>
<evidence type="ECO:0000256" key="1">
    <source>
        <dbReference type="ARBA" id="ARBA00004571"/>
    </source>
</evidence>
<evidence type="ECO:0000313" key="12">
    <source>
        <dbReference type="Proteomes" id="UP000660862"/>
    </source>
</evidence>
<dbReference type="Gene3D" id="2.40.170.20">
    <property type="entry name" value="TonB-dependent receptor, beta-barrel domain"/>
    <property type="match status" value="1"/>
</dbReference>
<dbReference type="AlphaFoldDB" id="A0A917HCW2"/>
<dbReference type="GO" id="GO:0015344">
    <property type="term" value="F:siderophore uptake transmembrane transporter activity"/>
    <property type="evidence" value="ECO:0007669"/>
    <property type="project" value="TreeGrafter"/>
</dbReference>
<proteinExistence type="predicted"/>
<evidence type="ECO:0000313" key="11">
    <source>
        <dbReference type="EMBL" id="GGG74921.1"/>
    </source>
</evidence>
<dbReference type="EMBL" id="BMER01000001">
    <property type="protein sequence ID" value="GGG74921.1"/>
    <property type="molecule type" value="Genomic_DNA"/>
</dbReference>
<dbReference type="InterPro" id="IPR000531">
    <property type="entry name" value="Beta-barrel_TonB"/>
</dbReference>
<dbReference type="InterPro" id="IPR036942">
    <property type="entry name" value="Beta-barrel_TonB_sf"/>
</dbReference>
<dbReference type="GO" id="GO:0044718">
    <property type="term" value="P:siderophore transmembrane transport"/>
    <property type="evidence" value="ECO:0007669"/>
    <property type="project" value="TreeGrafter"/>
</dbReference>
<keyword evidence="4" id="KW-0812">Transmembrane</keyword>
<organism evidence="11 12">
    <name type="scientific">Parapedobacter pyrenivorans</name>
    <dbReference type="NCBI Taxonomy" id="1305674"/>
    <lineage>
        <taxon>Bacteria</taxon>
        <taxon>Pseudomonadati</taxon>
        <taxon>Bacteroidota</taxon>
        <taxon>Sphingobacteriia</taxon>
        <taxon>Sphingobacteriales</taxon>
        <taxon>Sphingobacteriaceae</taxon>
        <taxon>Parapedobacter</taxon>
    </lineage>
</organism>
<dbReference type="Proteomes" id="UP000660862">
    <property type="component" value="Unassembled WGS sequence"/>
</dbReference>
<evidence type="ECO:0000256" key="7">
    <source>
        <dbReference type="ARBA" id="ARBA00023136"/>
    </source>
</evidence>
<evidence type="ECO:0000256" key="6">
    <source>
        <dbReference type="ARBA" id="ARBA00023077"/>
    </source>
</evidence>
<evidence type="ECO:0000259" key="10">
    <source>
        <dbReference type="Pfam" id="PF00593"/>
    </source>
</evidence>
<dbReference type="Pfam" id="PF00593">
    <property type="entry name" value="TonB_dep_Rec_b-barrel"/>
    <property type="match status" value="1"/>
</dbReference>
<dbReference type="SUPFAM" id="SSF56935">
    <property type="entry name" value="Porins"/>
    <property type="match status" value="1"/>
</dbReference>
<keyword evidence="8" id="KW-0675">Receptor</keyword>
<protein>
    <recommendedName>
        <fullName evidence="10">TonB-dependent receptor-like beta-barrel domain-containing protein</fullName>
    </recommendedName>
</protein>